<comment type="caution">
    <text evidence="8">The sequence shown here is derived from an EMBL/GenBank/DDBJ whole genome shotgun (WGS) entry which is preliminary data.</text>
</comment>
<dbReference type="PROSITE" id="PS00588">
    <property type="entry name" value="FLAGELLA_BB_ROD"/>
    <property type="match status" value="1"/>
</dbReference>
<protein>
    <recommendedName>
        <fullName evidence="3 6">Flagellar basal body rod protein FlgB</fullName>
    </recommendedName>
</protein>
<dbReference type="NCBIfam" id="TIGR01396">
    <property type="entry name" value="FlgB"/>
    <property type="match status" value="1"/>
</dbReference>
<reference evidence="8 9" key="1">
    <citation type="submission" date="2020-07" db="EMBL/GenBank/DDBJ databases">
        <title>Sequencing the genomes of 1000 actinobacteria strains.</title>
        <authorList>
            <person name="Klenk H.-P."/>
        </authorList>
    </citation>
    <scope>NUCLEOTIDE SEQUENCE [LARGE SCALE GENOMIC DNA]</scope>
    <source>
        <strain evidence="8 9">DSM 103833</strain>
    </source>
</reference>
<keyword evidence="4 6" id="KW-0975">Bacterial flagellum</keyword>
<organism evidence="8 9">
    <name type="scientific">Nocardioides thalensis</name>
    <dbReference type="NCBI Taxonomy" id="1914755"/>
    <lineage>
        <taxon>Bacteria</taxon>
        <taxon>Bacillati</taxon>
        <taxon>Actinomycetota</taxon>
        <taxon>Actinomycetes</taxon>
        <taxon>Propionibacteriales</taxon>
        <taxon>Nocardioidaceae</taxon>
        <taxon>Nocardioides</taxon>
    </lineage>
</organism>
<comment type="subcellular location">
    <subcellularLocation>
        <location evidence="1 6">Bacterial flagellum basal body</location>
    </subcellularLocation>
</comment>
<dbReference type="InterPro" id="IPR019776">
    <property type="entry name" value="Flagellar_basal_body_rod_CS"/>
</dbReference>
<comment type="function">
    <text evidence="5 6">Structural component of flagellum, the bacterial motility apparatus. Part of the rod structure of flagellar basal body.</text>
</comment>
<sequence length="124" mass="13193">MSYAVSGLMADSVGFVLRTAINGLSLRQQVIADNIANVDTPHFRARAVDFESALSAAIDRGSVTSAGQLTPAVEATETPVGANDNNVDLRKESIASIQTQFQYQIVGRAFSDRHSLMTTATASF</sequence>
<comment type="subunit">
    <text evidence="6">The basal body constitutes a major portion of the flagellar organelle and consists of a number of rings mounted on a central rod.</text>
</comment>
<evidence type="ECO:0000256" key="3">
    <source>
        <dbReference type="ARBA" id="ARBA00014376"/>
    </source>
</evidence>
<dbReference type="PIRSF" id="PIRSF002889">
    <property type="entry name" value="Rod_FlgB"/>
    <property type="match status" value="1"/>
</dbReference>
<evidence type="ECO:0000256" key="6">
    <source>
        <dbReference type="PIRNR" id="PIRNR002889"/>
    </source>
</evidence>
<dbReference type="InterPro" id="IPR001444">
    <property type="entry name" value="Flag_bb_rod_N"/>
</dbReference>
<dbReference type="Pfam" id="PF00460">
    <property type="entry name" value="Flg_bb_rod"/>
    <property type="match status" value="1"/>
</dbReference>
<accession>A0A853C0F1</accession>
<evidence type="ECO:0000256" key="1">
    <source>
        <dbReference type="ARBA" id="ARBA00004117"/>
    </source>
</evidence>
<evidence type="ECO:0000256" key="4">
    <source>
        <dbReference type="ARBA" id="ARBA00023143"/>
    </source>
</evidence>
<evidence type="ECO:0000313" key="8">
    <source>
        <dbReference type="EMBL" id="NYI99832.1"/>
    </source>
</evidence>
<evidence type="ECO:0000256" key="5">
    <source>
        <dbReference type="ARBA" id="ARBA00024934"/>
    </source>
</evidence>
<dbReference type="EMBL" id="JACCFP010000001">
    <property type="protein sequence ID" value="NYI99832.1"/>
    <property type="molecule type" value="Genomic_DNA"/>
</dbReference>
<dbReference type="AlphaFoldDB" id="A0A853C0F1"/>
<feature type="domain" description="Flagellar basal body rod protein N-terminal" evidence="7">
    <location>
        <begin position="18"/>
        <end position="43"/>
    </location>
</feature>
<dbReference type="GO" id="GO:0071973">
    <property type="term" value="P:bacterial-type flagellum-dependent cell motility"/>
    <property type="evidence" value="ECO:0007669"/>
    <property type="project" value="InterPro"/>
</dbReference>
<gene>
    <name evidence="8" type="ORF">HNR19_000531</name>
</gene>
<name>A0A853C0F1_9ACTN</name>
<dbReference type="Proteomes" id="UP000530424">
    <property type="component" value="Unassembled WGS sequence"/>
</dbReference>
<evidence type="ECO:0000256" key="2">
    <source>
        <dbReference type="ARBA" id="ARBA00009677"/>
    </source>
</evidence>
<evidence type="ECO:0000313" key="9">
    <source>
        <dbReference type="Proteomes" id="UP000530424"/>
    </source>
</evidence>
<keyword evidence="8" id="KW-0966">Cell projection</keyword>
<dbReference type="GO" id="GO:0030694">
    <property type="term" value="C:bacterial-type flagellum basal body, rod"/>
    <property type="evidence" value="ECO:0007669"/>
    <property type="project" value="InterPro"/>
</dbReference>
<keyword evidence="8" id="KW-0969">Cilium</keyword>
<keyword evidence="9" id="KW-1185">Reference proteome</keyword>
<dbReference type="RefSeq" id="WP_343047017.1">
    <property type="nucleotide sequence ID" value="NZ_JACCFP010000001.1"/>
</dbReference>
<evidence type="ECO:0000259" key="7">
    <source>
        <dbReference type="Pfam" id="PF00460"/>
    </source>
</evidence>
<keyword evidence="8" id="KW-0282">Flagellum</keyword>
<dbReference type="InterPro" id="IPR006300">
    <property type="entry name" value="FlgB"/>
</dbReference>
<proteinExistence type="inferred from homology"/>
<comment type="similarity">
    <text evidence="2 6">Belongs to the flagella basal body rod proteins family.</text>
</comment>